<dbReference type="Gene3D" id="3.30.559.30">
    <property type="entry name" value="Nonribosomal peptide synthetase, condensation domain"/>
    <property type="match status" value="1"/>
</dbReference>
<protein>
    <submittedName>
        <fullName evidence="3">AMP-binding protein</fullName>
    </submittedName>
</protein>
<feature type="domain" description="AMP-dependent synthetase/ligase" evidence="1">
    <location>
        <begin position="120"/>
        <end position="336"/>
    </location>
</feature>
<organism evidence="3 4">
    <name type="scientific">Actinokineospora xionganensis</name>
    <dbReference type="NCBI Taxonomy" id="2684470"/>
    <lineage>
        <taxon>Bacteria</taxon>
        <taxon>Bacillati</taxon>
        <taxon>Actinomycetota</taxon>
        <taxon>Actinomycetes</taxon>
        <taxon>Pseudonocardiales</taxon>
        <taxon>Pseudonocardiaceae</taxon>
        <taxon>Actinokineospora</taxon>
    </lineage>
</organism>
<dbReference type="InterPro" id="IPR001242">
    <property type="entry name" value="Condensation_dom"/>
</dbReference>
<dbReference type="Pfam" id="PF00501">
    <property type="entry name" value="AMP-binding"/>
    <property type="match status" value="1"/>
</dbReference>
<dbReference type="Proteomes" id="UP000734823">
    <property type="component" value="Unassembled WGS sequence"/>
</dbReference>
<dbReference type="SUPFAM" id="SSF56801">
    <property type="entry name" value="Acetyl-CoA synthetase-like"/>
    <property type="match status" value="1"/>
</dbReference>
<dbReference type="EMBL" id="JABVED010000004">
    <property type="protein sequence ID" value="MBC6447420.1"/>
    <property type="molecule type" value="Genomic_DNA"/>
</dbReference>
<dbReference type="Gene3D" id="3.40.50.12780">
    <property type="entry name" value="N-terminal domain of ligase-like"/>
    <property type="match status" value="1"/>
</dbReference>
<dbReference type="Pfam" id="PF00668">
    <property type="entry name" value="Condensation"/>
    <property type="match status" value="1"/>
</dbReference>
<feature type="domain" description="Condensation" evidence="2">
    <location>
        <begin position="586"/>
        <end position="995"/>
    </location>
</feature>
<dbReference type="InterPro" id="IPR042099">
    <property type="entry name" value="ANL_N_sf"/>
</dbReference>
<comment type="caution">
    <text evidence="3">The sequence shown here is derived from an EMBL/GenBank/DDBJ whole genome shotgun (WGS) entry which is preliminary data.</text>
</comment>
<proteinExistence type="predicted"/>
<dbReference type="RefSeq" id="WP_187219939.1">
    <property type="nucleotide sequence ID" value="NZ_JABVED010000004.1"/>
</dbReference>
<keyword evidence="4" id="KW-1185">Reference proteome</keyword>
<evidence type="ECO:0000259" key="2">
    <source>
        <dbReference type="Pfam" id="PF00668"/>
    </source>
</evidence>
<evidence type="ECO:0000313" key="4">
    <source>
        <dbReference type="Proteomes" id="UP000734823"/>
    </source>
</evidence>
<reference evidence="3 4" key="1">
    <citation type="submission" date="2020-06" db="EMBL/GenBank/DDBJ databases">
        <title>Actinokineospora xiongansis sp. nov., isolated from soil of Baiyangdian.</title>
        <authorList>
            <person name="Zhang X."/>
        </authorList>
    </citation>
    <scope>NUCLEOTIDE SEQUENCE [LARGE SCALE GENOMIC DNA]</scope>
    <source>
        <strain evidence="3 4">HBU206404</strain>
    </source>
</reference>
<accession>A0ABR7L412</accession>
<dbReference type="PANTHER" id="PTHR45527:SF1">
    <property type="entry name" value="FATTY ACID SYNTHASE"/>
    <property type="match status" value="1"/>
</dbReference>
<dbReference type="InterPro" id="IPR023213">
    <property type="entry name" value="CAT-like_dom_sf"/>
</dbReference>
<name>A0ABR7L412_9PSEU</name>
<dbReference type="InterPro" id="IPR000873">
    <property type="entry name" value="AMP-dep_synth/lig_dom"/>
</dbReference>
<dbReference type="Gene3D" id="3.30.300.30">
    <property type="match status" value="1"/>
</dbReference>
<dbReference type="Gene3D" id="3.30.559.10">
    <property type="entry name" value="Chloramphenicol acetyltransferase-like domain"/>
    <property type="match status" value="1"/>
</dbReference>
<dbReference type="SUPFAM" id="SSF52777">
    <property type="entry name" value="CoA-dependent acyltransferases"/>
    <property type="match status" value="2"/>
</dbReference>
<gene>
    <name evidence="3" type="ORF">GPZ80_09585</name>
</gene>
<evidence type="ECO:0000313" key="3">
    <source>
        <dbReference type="EMBL" id="MBC6447420.1"/>
    </source>
</evidence>
<sequence>MGFLHDLFAATADADGEALAIDGGLGKLTYAHLLDRADQIKAQLGGAGAHPGLRIAVTADTLGLDLYPALLAVSALDCALVPFESGGSSGELARLDRLGVWARIGGAEHGTVELSRHTAAEAVRAPESECYVLSTSGSTNAPKDVAISDRNLRSYADYLRAQARVGPGDRISQNYRPQFDAFYEVLVLAAVGRAAMVVPEGRENLLIQRFCTRWDITVWNSVPSQVVMAHRLRQLAPGSLGLVRSAVFGGESLTPQCLSLWREAAPASTVINSYGPSETTIAITEHVMAPGATVDRVEVPIGRVLPHLQWRLIEPVTAPGEVELCVRGPQVFAGYLDPRHNASRFYVEEAGGHRLLADGVPGPDDWYRTGDIVTEGPDGLRFGRRVDHEVKVRGKRVDLAEVETELRGHPGVADARAMVVDDAVHAVVEAMGPDVRDDQIDVSGLRDYARPRTVVWVESLPRLANGKTDLKAIESMLRQGDRKPAEGEADSEGKPLRVAMEDVLLAVLRRKTADSAAVRADRSWAQNGGTSLEAYAALMRIDQELGVVVPVHEILSPRPLGELLDEYADRGAQSPTVVSDVDGDLVPATASQRRHWRHAQSAGSAAFLNIGEAMARTARFDPARAETALRALVGRHESLRNRYVLAPTGELLLDQVADWPSRVEFVHHDEVATAADADALIRAAIGQAFALDVAPPVRGGCVPLPDGTGISYFVVHHIAADGWSADLLRRDFLALYEGQDTDLPDATPFSHYAGTLAARTRAGQYADDIAYWREKFTKVSPEFSIARREGDAVGQRAASVRLSWDAPGEADAVRAAARELGVTTYSLMLAGLLVGAHVMSGEDDVVVMSGVANRNRAVYQETVGLFTNQIFFVGDFRESAAPAADYVRRVHDDVVTSLGRSELPIEVVLDEIGAYASRTLAPYANILFQAADAPIEPRAIQDGTWRNHPLGTGTIKRHCNIHLVDTGTVLALDLDYSVAVVGEKDANRLLTAIRVGVEHLRQAADASVADLAETVRRAVGDCADAVTVFTVDYPGARAEPALAAFIRESFPDTRAVELPVPRSVAAGEIEDCLRRGVDAVARVKGPKVVLAYCSASAWARYLRQSLPEDVVLVCVSGNTLTEADWAEEFADIARRFHPEADLSALAPRIPRVGDLAGRCAAAVDVVATMRSLLESAMRQRFGDTLGRVAKETIEVQLAWMAYLGTCVVLDSLTDADSAQVDLVGNLAEGAGDLADLLRDLVTVPEPEGSR</sequence>
<evidence type="ECO:0000259" key="1">
    <source>
        <dbReference type="Pfam" id="PF00501"/>
    </source>
</evidence>
<dbReference type="InterPro" id="IPR045851">
    <property type="entry name" value="AMP-bd_C_sf"/>
</dbReference>
<dbReference type="PANTHER" id="PTHR45527">
    <property type="entry name" value="NONRIBOSOMAL PEPTIDE SYNTHETASE"/>
    <property type="match status" value="1"/>
</dbReference>